<dbReference type="KEGG" id="tpla:ElP_28990"/>
<keyword evidence="2" id="KW-1185">Reference proteome</keyword>
<protein>
    <submittedName>
        <fullName evidence="1">Uncharacterized protein</fullName>
    </submittedName>
</protein>
<dbReference type="AlphaFoldDB" id="A0A518H2B9"/>
<name>A0A518H2B9_9BACT</name>
<dbReference type="RefSeq" id="WP_145270295.1">
    <property type="nucleotide sequence ID" value="NZ_CP036426.1"/>
</dbReference>
<proteinExistence type="predicted"/>
<dbReference type="Proteomes" id="UP000317835">
    <property type="component" value="Chromosome"/>
</dbReference>
<organism evidence="1 2">
    <name type="scientific">Tautonia plasticadhaerens</name>
    <dbReference type="NCBI Taxonomy" id="2527974"/>
    <lineage>
        <taxon>Bacteria</taxon>
        <taxon>Pseudomonadati</taxon>
        <taxon>Planctomycetota</taxon>
        <taxon>Planctomycetia</taxon>
        <taxon>Isosphaerales</taxon>
        <taxon>Isosphaeraceae</taxon>
        <taxon>Tautonia</taxon>
    </lineage>
</organism>
<sequence>MNVSVPERDPYFAEVSHLLLPLLIDYYCAAEELFNADGVFQPAARDHFFEVRKAVDRVTANRSLPSYPERIDLQCKRIGNDVLDAFRQAIASSDNYFEMLSRMESAGRNAAFVTLMEMDAAHHDIARQQAEEARPARRFRWLNLFRWRRNREDAHPQPDRRPGVPAVRVLANGGTAQD</sequence>
<gene>
    <name evidence="1" type="ORF">ElP_28990</name>
</gene>
<reference evidence="1 2" key="1">
    <citation type="submission" date="2019-02" db="EMBL/GenBank/DDBJ databases">
        <title>Deep-cultivation of Planctomycetes and their phenomic and genomic characterization uncovers novel biology.</title>
        <authorList>
            <person name="Wiegand S."/>
            <person name="Jogler M."/>
            <person name="Boedeker C."/>
            <person name="Pinto D."/>
            <person name="Vollmers J."/>
            <person name="Rivas-Marin E."/>
            <person name="Kohn T."/>
            <person name="Peeters S.H."/>
            <person name="Heuer A."/>
            <person name="Rast P."/>
            <person name="Oberbeckmann S."/>
            <person name="Bunk B."/>
            <person name="Jeske O."/>
            <person name="Meyerdierks A."/>
            <person name="Storesund J.E."/>
            <person name="Kallscheuer N."/>
            <person name="Luecker S."/>
            <person name="Lage O.M."/>
            <person name="Pohl T."/>
            <person name="Merkel B.J."/>
            <person name="Hornburger P."/>
            <person name="Mueller R.-W."/>
            <person name="Bruemmer F."/>
            <person name="Labrenz M."/>
            <person name="Spormann A.M."/>
            <person name="Op den Camp H."/>
            <person name="Overmann J."/>
            <person name="Amann R."/>
            <person name="Jetten M.S.M."/>
            <person name="Mascher T."/>
            <person name="Medema M.H."/>
            <person name="Devos D.P."/>
            <person name="Kaster A.-K."/>
            <person name="Ovreas L."/>
            <person name="Rohde M."/>
            <person name="Galperin M.Y."/>
            <person name="Jogler C."/>
        </authorList>
    </citation>
    <scope>NUCLEOTIDE SEQUENCE [LARGE SCALE GENOMIC DNA]</scope>
    <source>
        <strain evidence="1 2">ElP</strain>
    </source>
</reference>
<dbReference type="EMBL" id="CP036426">
    <property type="protein sequence ID" value="QDV35002.1"/>
    <property type="molecule type" value="Genomic_DNA"/>
</dbReference>
<evidence type="ECO:0000313" key="2">
    <source>
        <dbReference type="Proteomes" id="UP000317835"/>
    </source>
</evidence>
<accession>A0A518H2B9</accession>
<evidence type="ECO:0000313" key="1">
    <source>
        <dbReference type="EMBL" id="QDV35002.1"/>
    </source>
</evidence>